<dbReference type="Pfam" id="PF01343">
    <property type="entry name" value="Peptidase_S49"/>
    <property type="match status" value="2"/>
</dbReference>
<keyword evidence="4" id="KW-0720">Serine protease</keyword>
<proteinExistence type="inferred from homology"/>
<dbReference type="Gene3D" id="3.90.226.10">
    <property type="entry name" value="2-enoyl-CoA Hydratase, Chain A, domain 1"/>
    <property type="match status" value="2"/>
</dbReference>
<evidence type="ECO:0000256" key="5">
    <source>
        <dbReference type="PIRSR" id="PIRSR001217-1"/>
    </source>
</evidence>
<dbReference type="InterPro" id="IPR004634">
    <property type="entry name" value="Pept_S49_pIV"/>
</dbReference>
<evidence type="ECO:0000259" key="6">
    <source>
        <dbReference type="Pfam" id="PF01343"/>
    </source>
</evidence>
<dbReference type="InterPro" id="IPR047217">
    <property type="entry name" value="S49_SppA_67K_type_N"/>
</dbReference>
<dbReference type="CDD" id="cd07018">
    <property type="entry name" value="S49_SppA_67K_type"/>
    <property type="match status" value="1"/>
</dbReference>
<comment type="caution">
    <text evidence="7">The sequence shown here is derived from an EMBL/GenBank/DDBJ whole genome shotgun (WGS) entry which is preliminary data.</text>
</comment>
<dbReference type="NCBIfam" id="TIGR00705">
    <property type="entry name" value="SppA_67K"/>
    <property type="match status" value="1"/>
</dbReference>
<dbReference type="CDD" id="cd07023">
    <property type="entry name" value="S49_Sppa_N_C"/>
    <property type="match status" value="1"/>
</dbReference>
<protein>
    <submittedName>
        <fullName evidence="7">Signal peptide peptidase SppA</fullName>
    </submittedName>
</protein>
<keyword evidence="2" id="KW-0645">Protease</keyword>
<dbReference type="OrthoDB" id="9764363at2"/>
<dbReference type="PIRSF" id="PIRSF001217">
    <property type="entry name" value="Protease_4_SppA"/>
    <property type="match status" value="1"/>
</dbReference>
<feature type="active site" description="Nucleophile" evidence="5">
    <location>
        <position position="394"/>
    </location>
</feature>
<dbReference type="GO" id="GO:0016020">
    <property type="term" value="C:membrane"/>
    <property type="evidence" value="ECO:0007669"/>
    <property type="project" value="InterPro"/>
</dbReference>
<keyword evidence="8" id="KW-1185">Reference proteome</keyword>
<dbReference type="AlphaFoldDB" id="A0A558QVR6"/>
<dbReference type="GO" id="GO:0006465">
    <property type="term" value="P:signal peptide processing"/>
    <property type="evidence" value="ECO:0007669"/>
    <property type="project" value="InterPro"/>
</dbReference>
<dbReference type="PANTHER" id="PTHR33209">
    <property type="entry name" value="PROTEASE 4"/>
    <property type="match status" value="1"/>
</dbReference>
<dbReference type="RefSeq" id="WP_145154633.1">
    <property type="nucleotide sequence ID" value="NZ_VNIM01000094.1"/>
</dbReference>
<evidence type="ECO:0000256" key="1">
    <source>
        <dbReference type="ARBA" id="ARBA00008683"/>
    </source>
</evidence>
<name>A0A558QVR6_9SPHN</name>
<dbReference type="SUPFAM" id="SSF52096">
    <property type="entry name" value="ClpP/crotonase"/>
    <property type="match status" value="2"/>
</dbReference>
<feature type="domain" description="Peptidase S49" evidence="6">
    <location>
        <begin position="126"/>
        <end position="272"/>
    </location>
</feature>
<dbReference type="PANTHER" id="PTHR33209:SF1">
    <property type="entry name" value="PEPTIDASE S49 DOMAIN-CONTAINING PROTEIN"/>
    <property type="match status" value="1"/>
</dbReference>
<feature type="active site" description="Proton donor/acceptor" evidence="5">
    <location>
        <position position="193"/>
    </location>
</feature>
<evidence type="ECO:0000313" key="8">
    <source>
        <dbReference type="Proteomes" id="UP000318681"/>
    </source>
</evidence>
<comment type="similarity">
    <text evidence="1">Belongs to the peptidase S49 family.</text>
</comment>
<evidence type="ECO:0000313" key="7">
    <source>
        <dbReference type="EMBL" id="TVV71231.1"/>
    </source>
</evidence>
<gene>
    <name evidence="7" type="primary">sppA</name>
    <name evidence="7" type="ORF">FOY91_17300</name>
</gene>
<dbReference type="Proteomes" id="UP000318681">
    <property type="component" value="Unassembled WGS sequence"/>
</dbReference>
<dbReference type="GO" id="GO:0008236">
    <property type="term" value="F:serine-type peptidase activity"/>
    <property type="evidence" value="ECO:0007669"/>
    <property type="project" value="UniProtKB-KW"/>
</dbReference>
<sequence>MRIVRGLWRLLVGIKDGLVLLAMLLFFGVLFAALSFSPNPRVPGSGALLVDLDGQLVEQPAQTDPFTAIAGRNPVTREYRLRDVIRAIDGAATDASVKVVVLELDRFTGGGQATIAEAARAVDRVRAKGKPVLAFATGYTDDGYQLAAHASELWLDPFGAVLLTGPGGANLYYKGLLDKLGVETKVYRVGQFKSAVEPFIRTDQSPAAKAAAQALADSLWAAWRADVGAARPKARLAGYIADPEAAMTAAGGGMARAAEMAGLVDRLGDRIAFGRRVAELAGKGTDKQAGAYAAIPLDRWLAAHPERSGGPQVGVLTIAGTIVDGEAPPGTAGGETIAALLLDELAKDRIKALVVRVDSPGGSVTASERIRTAILEAKRKGLPVVVSMGAVAASGGYWVSTPADRIFAEPSTITGSIGVFGLLPTFKGTLAKLGLSADGVKTTPLSGEPDLLRGTSPEFDRLLQAGITDVYGRFTGLVAASRHLPVARVDQIAQGRVWAGSTARGIGLVDAYGGLDVAIAEAARRAKLDPAKVSVRDIEKQPTMLSQIIGDLTSERGESGPTDAFSRAAARPVAALRRAILGVGAIADGPAIQVMCLECPAAAAPRGHDTGMIGLAAEWLARP</sequence>
<reference evidence="7 8" key="1">
    <citation type="submission" date="2019-07" db="EMBL/GenBank/DDBJ databases">
        <title>Sphingomonas solaris sp. nov., isolated from a solar panel from Boston, Massachusetts.</title>
        <authorList>
            <person name="Tanner K."/>
            <person name="Pascual J."/>
            <person name="Mancuso C."/>
            <person name="Pereto J."/>
            <person name="Khalil A."/>
            <person name="Vilanova C."/>
        </authorList>
    </citation>
    <scope>NUCLEOTIDE SEQUENCE [LARGE SCALE GENOMIC DNA]</scope>
    <source>
        <strain evidence="7 8">R4DWN</strain>
    </source>
</reference>
<feature type="domain" description="Peptidase S49" evidence="6">
    <location>
        <begin position="377"/>
        <end position="528"/>
    </location>
</feature>
<keyword evidence="3" id="KW-0378">Hydrolase</keyword>
<dbReference type="EMBL" id="VNIM01000094">
    <property type="protein sequence ID" value="TVV71231.1"/>
    <property type="molecule type" value="Genomic_DNA"/>
</dbReference>
<evidence type="ECO:0000256" key="3">
    <source>
        <dbReference type="ARBA" id="ARBA00022801"/>
    </source>
</evidence>
<evidence type="ECO:0000256" key="2">
    <source>
        <dbReference type="ARBA" id="ARBA00022670"/>
    </source>
</evidence>
<organism evidence="7 8">
    <name type="scientific">Alterirhizorhabdus solaris</name>
    <dbReference type="NCBI Taxonomy" id="2529389"/>
    <lineage>
        <taxon>Bacteria</taxon>
        <taxon>Pseudomonadati</taxon>
        <taxon>Pseudomonadota</taxon>
        <taxon>Alphaproteobacteria</taxon>
        <taxon>Sphingomonadales</taxon>
        <taxon>Rhizorhabdaceae</taxon>
        <taxon>Alterirhizorhabdus</taxon>
    </lineage>
</organism>
<dbReference type="InterPro" id="IPR002142">
    <property type="entry name" value="Peptidase_S49"/>
</dbReference>
<dbReference type="InterPro" id="IPR047272">
    <property type="entry name" value="S49_SppA_C"/>
</dbReference>
<evidence type="ECO:0000256" key="4">
    <source>
        <dbReference type="ARBA" id="ARBA00022825"/>
    </source>
</evidence>
<dbReference type="InterPro" id="IPR029045">
    <property type="entry name" value="ClpP/crotonase-like_dom_sf"/>
</dbReference>
<accession>A0A558QVR6</accession>
<dbReference type="Gene3D" id="6.20.330.10">
    <property type="match status" value="1"/>
</dbReference>